<protein>
    <recommendedName>
        <fullName evidence="13">Secreted protein</fullName>
    </recommendedName>
</protein>
<keyword evidence="6" id="KW-0229">DNA integration</keyword>
<keyword evidence="3" id="KW-0255">Endonuclease</keyword>
<evidence type="ECO:0000256" key="9">
    <source>
        <dbReference type="ARBA" id="ARBA00023172"/>
    </source>
</evidence>
<evidence type="ECO:0000256" key="4">
    <source>
        <dbReference type="ARBA" id="ARBA00022801"/>
    </source>
</evidence>
<dbReference type="PANTHER" id="PTHR42648:SF11">
    <property type="entry name" value="TRANSPOSON TY4-P GAG-POL POLYPROTEIN"/>
    <property type="match status" value="1"/>
</dbReference>
<evidence type="ECO:0008006" key="13">
    <source>
        <dbReference type="Google" id="ProtNLM"/>
    </source>
</evidence>
<dbReference type="InterPro" id="IPR012337">
    <property type="entry name" value="RNaseH-like_sf"/>
</dbReference>
<feature type="compositionally biased region" description="Low complexity" evidence="10">
    <location>
        <begin position="142"/>
        <end position="154"/>
    </location>
</feature>
<dbReference type="SUPFAM" id="SSF53098">
    <property type="entry name" value="Ribonuclease H-like"/>
    <property type="match status" value="1"/>
</dbReference>
<reference evidence="12" key="1">
    <citation type="journal article" date="2015" name="Proc. Natl. Acad. Sci. U.S.A.">
        <title>Genome sequence of the Asian Tiger mosquito, Aedes albopictus, reveals insights into its biology, genetics, and evolution.</title>
        <authorList>
            <person name="Chen X.G."/>
            <person name="Jiang X."/>
            <person name="Gu J."/>
            <person name="Xu M."/>
            <person name="Wu Y."/>
            <person name="Deng Y."/>
            <person name="Zhang C."/>
            <person name="Bonizzoni M."/>
            <person name="Dermauw W."/>
            <person name="Vontas J."/>
            <person name="Armbruster P."/>
            <person name="Huang X."/>
            <person name="Yang Y."/>
            <person name="Zhang H."/>
            <person name="He W."/>
            <person name="Peng H."/>
            <person name="Liu Y."/>
            <person name="Wu K."/>
            <person name="Chen J."/>
            <person name="Lirakis M."/>
            <person name="Topalis P."/>
            <person name="Van Leeuwen T."/>
            <person name="Hall A.B."/>
            <person name="Jiang X."/>
            <person name="Thorpe C."/>
            <person name="Mueller R.L."/>
            <person name="Sun C."/>
            <person name="Waterhouse R.M."/>
            <person name="Yan G."/>
            <person name="Tu Z.J."/>
            <person name="Fang X."/>
            <person name="James A.A."/>
        </authorList>
    </citation>
    <scope>NUCLEOTIDE SEQUENCE [LARGE SCALE GENOMIC DNA]</scope>
    <source>
        <strain evidence="12">Foshan</strain>
    </source>
</reference>
<evidence type="ECO:0000256" key="3">
    <source>
        <dbReference type="ARBA" id="ARBA00022759"/>
    </source>
</evidence>
<keyword evidence="5" id="KW-0460">Magnesium</keyword>
<keyword evidence="4" id="KW-0378">Hydrolase</keyword>
<dbReference type="RefSeq" id="XP_062698574.1">
    <property type="nucleotide sequence ID" value="XM_062842590.1"/>
</dbReference>
<keyword evidence="7" id="KW-0695">RNA-directed DNA polymerase</keyword>
<keyword evidence="1" id="KW-0540">Nuclease</keyword>
<keyword evidence="2" id="KW-0479">Metal-binding</keyword>
<name>A0ABM1YSN3_AEDAL</name>
<feature type="region of interest" description="Disordered" evidence="10">
    <location>
        <begin position="135"/>
        <end position="154"/>
    </location>
</feature>
<keyword evidence="8" id="KW-0239">DNA-directed DNA polymerase</keyword>
<feature type="region of interest" description="Disordered" evidence="10">
    <location>
        <begin position="51"/>
        <end position="93"/>
    </location>
</feature>
<evidence type="ECO:0000256" key="8">
    <source>
        <dbReference type="ARBA" id="ARBA00022932"/>
    </source>
</evidence>
<dbReference type="GeneID" id="134284173"/>
<evidence type="ECO:0000256" key="7">
    <source>
        <dbReference type="ARBA" id="ARBA00022918"/>
    </source>
</evidence>
<keyword evidence="12" id="KW-1185">Reference proteome</keyword>
<keyword evidence="9" id="KW-0233">DNA recombination</keyword>
<keyword evidence="8" id="KW-0808">Transferase</keyword>
<organism evidence="11 12">
    <name type="scientific">Aedes albopictus</name>
    <name type="common">Asian tiger mosquito</name>
    <name type="synonym">Stegomyia albopicta</name>
    <dbReference type="NCBI Taxonomy" id="7160"/>
    <lineage>
        <taxon>Eukaryota</taxon>
        <taxon>Metazoa</taxon>
        <taxon>Ecdysozoa</taxon>
        <taxon>Arthropoda</taxon>
        <taxon>Hexapoda</taxon>
        <taxon>Insecta</taxon>
        <taxon>Pterygota</taxon>
        <taxon>Neoptera</taxon>
        <taxon>Endopterygota</taxon>
        <taxon>Diptera</taxon>
        <taxon>Nematocera</taxon>
        <taxon>Culicoidea</taxon>
        <taxon>Culicidae</taxon>
        <taxon>Culicinae</taxon>
        <taxon>Aedini</taxon>
        <taxon>Aedes</taxon>
        <taxon>Stegomyia</taxon>
    </lineage>
</organism>
<evidence type="ECO:0000256" key="1">
    <source>
        <dbReference type="ARBA" id="ARBA00022722"/>
    </source>
</evidence>
<evidence type="ECO:0000256" key="2">
    <source>
        <dbReference type="ARBA" id="ARBA00022723"/>
    </source>
</evidence>
<evidence type="ECO:0000256" key="10">
    <source>
        <dbReference type="SAM" id="MobiDB-lite"/>
    </source>
</evidence>
<reference evidence="11" key="2">
    <citation type="submission" date="2025-05" db="UniProtKB">
        <authorList>
            <consortium name="EnsemblMetazoa"/>
        </authorList>
    </citation>
    <scope>IDENTIFICATION</scope>
    <source>
        <strain evidence="11">Foshan</strain>
    </source>
</reference>
<keyword evidence="8" id="KW-0548">Nucleotidyltransferase</keyword>
<dbReference type="PANTHER" id="PTHR42648">
    <property type="entry name" value="TRANSPOSASE, PUTATIVE-RELATED"/>
    <property type="match status" value="1"/>
</dbReference>
<feature type="compositionally biased region" description="Acidic residues" evidence="10">
    <location>
        <begin position="80"/>
        <end position="91"/>
    </location>
</feature>
<evidence type="ECO:0000313" key="11">
    <source>
        <dbReference type="EnsemblMetazoa" id="AALFPA23_011810.P16792"/>
    </source>
</evidence>
<evidence type="ECO:0000313" key="12">
    <source>
        <dbReference type="Proteomes" id="UP000069940"/>
    </source>
</evidence>
<dbReference type="Proteomes" id="UP000069940">
    <property type="component" value="Unassembled WGS sequence"/>
</dbReference>
<sequence>METDIIGGSRYLLTFNDNASRRIVVYFLKPKTEVFETFRDYKHFAENQTEERIKRKRTNNGNEQGSELVIRTQTEKNSDDSDDVAGSENELDQSIYSDADLFMDEESNTDDERQLMESVPYWELVGSLQYLSQSKRPDRTLVSRSTLSTSFDKV</sequence>
<accession>A0ABM1YSN3</accession>
<dbReference type="EnsemblMetazoa" id="AALFPA23_011810.R16792">
    <property type="protein sequence ID" value="AALFPA23_011810.P16792"/>
    <property type="gene ID" value="AALFPA23_011810"/>
</dbReference>
<evidence type="ECO:0000256" key="6">
    <source>
        <dbReference type="ARBA" id="ARBA00022908"/>
    </source>
</evidence>
<proteinExistence type="predicted"/>
<evidence type="ECO:0000256" key="5">
    <source>
        <dbReference type="ARBA" id="ARBA00022842"/>
    </source>
</evidence>
<dbReference type="InterPro" id="IPR039537">
    <property type="entry name" value="Retrotran_Ty1/copia-like"/>
</dbReference>